<evidence type="ECO:0000313" key="2">
    <source>
        <dbReference type="Proteomes" id="UP000228552"/>
    </source>
</evidence>
<dbReference type="RefSeq" id="WP_099988269.1">
    <property type="nucleotide sequence ID" value="NZ_CP024700.1"/>
</dbReference>
<proteinExistence type="predicted"/>
<reference evidence="1 2" key="1">
    <citation type="submission" date="2017-11" db="EMBL/GenBank/DDBJ databases">
        <title>Genome sequencing of Fusobacterium periodonticum KCOM 1263.</title>
        <authorList>
            <person name="Kook J.-K."/>
            <person name="Park S.-N."/>
            <person name="Lim Y.K."/>
        </authorList>
    </citation>
    <scope>NUCLEOTIDE SEQUENCE [LARGE SCALE GENOMIC DNA]</scope>
    <source>
        <strain evidence="1 2">KCOM 1263</strain>
    </source>
</reference>
<gene>
    <name evidence="1" type="ORF">CTM74_11855</name>
</gene>
<name>A0AAD0F2C4_9FUSO</name>
<keyword evidence="2" id="KW-1185">Reference proteome</keyword>
<dbReference type="AlphaFoldDB" id="A0AAD0F2C4"/>
<evidence type="ECO:0000313" key="1">
    <source>
        <dbReference type="EMBL" id="ATV62466.1"/>
    </source>
</evidence>
<accession>A0AAD0F2C4</accession>
<sequence>MNISEKIALDMEKFYKRYSEEIDEYKKIGNDENFEKLINKLRDLKTYDISSDNNLIFIRKNNITVYFSFYDFEYTNHNIEIAQYHKGENYNLYVSNDDEFITLDELKEMSQMMTDVKTIADEIIGVYDEKK</sequence>
<dbReference type="EMBL" id="CP024700">
    <property type="protein sequence ID" value="ATV62466.1"/>
    <property type="molecule type" value="Genomic_DNA"/>
</dbReference>
<organism evidence="1 2">
    <name type="scientific">Fusobacterium pseudoperiodonticum</name>
    <dbReference type="NCBI Taxonomy" id="2663009"/>
    <lineage>
        <taxon>Bacteria</taxon>
        <taxon>Fusobacteriati</taxon>
        <taxon>Fusobacteriota</taxon>
        <taxon>Fusobacteriia</taxon>
        <taxon>Fusobacteriales</taxon>
        <taxon>Fusobacteriaceae</taxon>
        <taxon>Fusobacterium</taxon>
    </lineage>
</organism>
<protein>
    <submittedName>
        <fullName evidence="1">Uncharacterized protein</fullName>
    </submittedName>
</protein>
<dbReference type="Proteomes" id="UP000228552">
    <property type="component" value="Chromosome"/>
</dbReference>